<evidence type="ECO:0000256" key="1">
    <source>
        <dbReference type="SAM" id="Coils"/>
    </source>
</evidence>
<gene>
    <name evidence="3" type="ORF">M9980_05360</name>
</gene>
<accession>A0ABY4TW57</accession>
<name>A0ABY4TW57_9SPHN</name>
<dbReference type="EMBL" id="CP098401">
    <property type="protein sequence ID" value="URW76640.1"/>
    <property type="molecule type" value="Genomic_DNA"/>
</dbReference>
<evidence type="ECO:0000313" key="4">
    <source>
        <dbReference type="Proteomes" id="UP001055580"/>
    </source>
</evidence>
<keyword evidence="2" id="KW-0812">Transmembrane</keyword>
<keyword evidence="1" id="KW-0175">Coiled coil</keyword>
<evidence type="ECO:0000256" key="2">
    <source>
        <dbReference type="SAM" id="Phobius"/>
    </source>
</evidence>
<feature type="transmembrane region" description="Helical" evidence="2">
    <location>
        <begin position="95"/>
        <end position="117"/>
    </location>
</feature>
<evidence type="ECO:0008006" key="5">
    <source>
        <dbReference type="Google" id="ProtNLM"/>
    </source>
</evidence>
<sequence>MNGGSRIVGLRPATGEELATDFAASGGVAAADPGPEPEYPDDATTDAWTVEMADYAATPRLPWLMPTLGILVSAGWIGSMLWFARDAFPMPPVAFVQFAAALCVVPTLVAVLCLLALRTSRAEARRFGATARAMRAEAASLEDTVFALGQRIEANRRLLHEQAQSLLTIGDAASERLQATTATLTAEAQILDTIGGSLVRAAGEVEGKLSTVFDSLPKAHVETAKMSAAVTTLGLSASERTAELTGAVAALAERGRVADEIAGGAAAKLGAHIARMESSSDAAAARLESAANDMSGAVDAVLDRAAVAIDEARKGIAAQGEAMLAMLGASQAALEKSGRDGAEALQTRLAQVEEAIERITARIGDEQERSDSLFLTLATGVDGASEQLDRLHDDGLAKSQSLAAAISALTASTAAMTETMRIGESTARNLIAGAEDLLTALDASAREIDETLPDSLIRLDERIAASRRLVGTAKPELLALVTAAESTHVAVEAVAGLVTAERTKLAEITATLSEALDIGQDKAATMDAVVGEAILKSRRFAEDAAPALVEALARIRETADHAAESARGVLADVIPDAAQSIEVASADAVRRAFARALPQPLAELEDASQAAVSAATRASERLSQQLMTISETTATIEARIERERSEREASNQDNFARRVSLLIEALNSASIDISKTFAHEVTDSAWAAYLKGDRGVFTRRAVRLLDSHQAREIARLHEEDVDFREHVNRYIHDFEAMLRQILALRDGSPLGVTLLSSDMGKLYVALAQAIERLRT</sequence>
<protein>
    <recommendedName>
        <fullName evidence="5">ATPase</fullName>
    </recommendedName>
</protein>
<keyword evidence="2" id="KW-0472">Membrane</keyword>
<keyword evidence="4" id="KW-1185">Reference proteome</keyword>
<keyword evidence="2" id="KW-1133">Transmembrane helix</keyword>
<evidence type="ECO:0000313" key="3">
    <source>
        <dbReference type="EMBL" id="URW76640.1"/>
    </source>
</evidence>
<reference evidence="3" key="1">
    <citation type="submission" date="2022-05" db="EMBL/GenBank/DDBJ databases">
        <title>Sphingomonas sp. strain RMG20 Genome sequencing and assembly.</title>
        <authorList>
            <person name="Kim I."/>
        </authorList>
    </citation>
    <scope>NUCLEOTIDE SEQUENCE</scope>
    <source>
        <strain evidence="3">RMG20</strain>
    </source>
</reference>
<feature type="transmembrane region" description="Helical" evidence="2">
    <location>
        <begin position="61"/>
        <end position="83"/>
    </location>
</feature>
<organism evidence="3 4">
    <name type="scientific">Sphingomonas donggukensis</name>
    <dbReference type="NCBI Taxonomy" id="2949093"/>
    <lineage>
        <taxon>Bacteria</taxon>
        <taxon>Pseudomonadati</taxon>
        <taxon>Pseudomonadota</taxon>
        <taxon>Alphaproteobacteria</taxon>
        <taxon>Sphingomonadales</taxon>
        <taxon>Sphingomonadaceae</taxon>
        <taxon>Sphingomonas</taxon>
    </lineage>
</organism>
<feature type="coiled-coil region" evidence="1">
    <location>
        <begin position="342"/>
        <end position="369"/>
    </location>
</feature>
<dbReference type="RefSeq" id="WP_250754225.1">
    <property type="nucleotide sequence ID" value="NZ_CP098401.1"/>
</dbReference>
<proteinExistence type="predicted"/>
<dbReference type="Proteomes" id="UP001055580">
    <property type="component" value="Chromosome"/>
</dbReference>